<keyword evidence="2" id="KW-1133">Transmembrane helix</keyword>
<dbReference type="RefSeq" id="WP_095535087.1">
    <property type="nucleotide sequence ID" value="NZ_NSGO01000002.1"/>
</dbReference>
<dbReference type="InterPro" id="IPR043504">
    <property type="entry name" value="Peptidase_S1_PA_chymotrypsin"/>
</dbReference>
<feature type="domain" description="Peptidase S1" evidence="4">
    <location>
        <begin position="58"/>
        <end position="192"/>
    </location>
</feature>
<dbReference type="Proteomes" id="UP000218281">
    <property type="component" value="Unassembled WGS sequence"/>
</dbReference>
<feature type="signal peptide" evidence="3">
    <location>
        <begin position="1"/>
        <end position="25"/>
    </location>
</feature>
<accession>A0AB36RLW2</accession>
<protein>
    <recommendedName>
        <fullName evidence="4">Peptidase S1 domain-containing protein</fullName>
    </recommendedName>
</protein>
<evidence type="ECO:0000259" key="4">
    <source>
        <dbReference type="Pfam" id="PF00089"/>
    </source>
</evidence>
<organism evidence="6 7">
    <name type="scientific">Corynebacterium hadale</name>
    <dbReference type="NCBI Taxonomy" id="2026255"/>
    <lineage>
        <taxon>Bacteria</taxon>
        <taxon>Bacillati</taxon>
        <taxon>Actinomycetota</taxon>
        <taxon>Actinomycetes</taxon>
        <taxon>Mycobacteriales</taxon>
        <taxon>Corynebacteriaceae</taxon>
        <taxon>Corynebacterium</taxon>
    </lineage>
</organism>
<dbReference type="Gene3D" id="2.40.10.10">
    <property type="entry name" value="Trypsin-like serine proteases"/>
    <property type="match status" value="2"/>
</dbReference>
<dbReference type="GO" id="GO:0004252">
    <property type="term" value="F:serine-type endopeptidase activity"/>
    <property type="evidence" value="ECO:0007669"/>
    <property type="project" value="InterPro"/>
</dbReference>
<dbReference type="Proteomes" id="UP000218041">
    <property type="component" value="Unassembled WGS sequence"/>
</dbReference>
<keyword evidence="2" id="KW-0812">Transmembrane</keyword>
<dbReference type="InterPro" id="IPR001254">
    <property type="entry name" value="Trypsin_dom"/>
</dbReference>
<evidence type="ECO:0000313" key="8">
    <source>
        <dbReference type="Proteomes" id="UP000218281"/>
    </source>
</evidence>
<evidence type="ECO:0000256" key="2">
    <source>
        <dbReference type="SAM" id="Phobius"/>
    </source>
</evidence>
<evidence type="ECO:0000313" key="6">
    <source>
        <dbReference type="EMBL" id="PAT11375.1"/>
    </source>
</evidence>
<keyword evidence="2" id="KW-0472">Membrane</keyword>
<feature type="region of interest" description="Disordered" evidence="1">
    <location>
        <begin position="253"/>
        <end position="274"/>
    </location>
</feature>
<comment type="caution">
    <text evidence="6">The sequence shown here is derived from an EMBL/GenBank/DDBJ whole genome shotgun (WGS) entry which is preliminary data.</text>
</comment>
<keyword evidence="3" id="KW-0732">Signal</keyword>
<keyword evidence="8" id="KW-1185">Reference proteome</keyword>
<name>A0AB36RLW2_9CORY</name>
<gene>
    <name evidence="6" type="ORF">CKJ80_01605</name>
    <name evidence="5" type="ORF">CKJ81_02530</name>
</gene>
<reference evidence="7 8" key="1">
    <citation type="submission" date="2017-08" db="EMBL/GenBank/DDBJ databases">
        <title>Whole genome sequences of 6 clinical strains closest to Corynebacterium imitans.</title>
        <authorList>
            <person name="Bernier A.-M."/>
            <person name="Burdz T."/>
            <person name="Bernard K."/>
        </authorList>
    </citation>
    <scope>NUCLEOTIDE SEQUENCE [LARGE SCALE GENOMIC DNA]</scope>
    <source>
        <strain evidence="6 7">NML92-0415</strain>
        <strain evidence="5 8">NML93-0607</strain>
    </source>
</reference>
<evidence type="ECO:0000256" key="1">
    <source>
        <dbReference type="SAM" id="MobiDB-lite"/>
    </source>
</evidence>
<evidence type="ECO:0000313" key="5">
    <source>
        <dbReference type="EMBL" id="PAT06834.1"/>
    </source>
</evidence>
<dbReference type="SUPFAM" id="SSF50494">
    <property type="entry name" value="Trypsin-like serine proteases"/>
    <property type="match status" value="1"/>
</dbReference>
<proteinExistence type="predicted"/>
<dbReference type="EMBL" id="NSGO01000002">
    <property type="protein sequence ID" value="PAT06834.1"/>
    <property type="molecule type" value="Genomic_DNA"/>
</dbReference>
<dbReference type="InterPro" id="IPR009003">
    <property type="entry name" value="Peptidase_S1_PA"/>
</dbReference>
<sequence>MSSSRSLLAAALLTSTLLVPAPAGAAQLDSPVQGMAIGTSIGWCTLGYNDKDQHISYTAAHCGKEGDRVHLVDRATGKQSKDMGTFRPSTKYDGAFSNDWGYIEWDRDVRLGDNVYSGDTIVAPSAVKRGAKVCYHGETSHLGTDEISCGTFYRAVNESFTLRGSTWQQGDSGGPIWVEGQGFLGVTSVGPADPNSVGEAWLGPVHVKGKPMGWGAAPRDGRAITSEQASREFFAAAGLDEAGLYDGVIDKSTAGSSGSSENGSSAESGAASSSEKSPGEILAIVVPILAVVVPLLAQLAQAFMK</sequence>
<feature type="transmembrane region" description="Helical" evidence="2">
    <location>
        <begin position="281"/>
        <end position="300"/>
    </location>
</feature>
<dbReference type="EMBL" id="NSGP01000002">
    <property type="protein sequence ID" value="PAT11375.1"/>
    <property type="molecule type" value="Genomic_DNA"/>
</dbReference>
<dbReference type="AlphaFoldDB" id="A0AB36RLW2"/>
<dbReference type="GO" id="GO:0006508">
    <property type="term" value="P:proteolysis"/>
    <property type="evidence" value="ECO:0007669"/>
    <property type="project" value="InterPro"/>
</dbReference>
<evidence type="ECO:0000256" key="3">
    <source>
        <dbReference type="SAM" id="SignalP"/>
    </source>
</evidence>
<dbReference type="Pfam" id="PF00089">
    <property type="entry name" value="Trypsin"/>
    <property type="match status" value="1"/>
</dbReference>
<evidence type="ECO:0000313" key="7">
    <source>
        <dbReference type="Proteomes" id="UP000218041"/>
    </source>
</evidence>
<feature type="chain" id="PRO_5044243609" description="Peptidase S1 domain-containing protein" evidence="3">
    <location>
        <begin position="26"/>
        <end position="305"/>
    </location>
</feature>